<name>A0A6I3LXY1_9MICO</name>
<evidence type="ECO:0000313" key="1">
    <source>
        <dbReference type="EMBL" id="MTH67420.1"/>
    </source>
</evidence>
<reference evidence="1 2" key="1">
    <citation type="submission" date="2019-11" db="EMBL/GenBank/DDBJ databases">
        <title>Agromyces kandeliae sp. nov., isolated from mangrove soil.</title>
        <authorList>
            <person name="Wang R."/>
        </authorList>
    </citation>
    <scope>NUCLEOTIDE SEQUENCE [LARGE SCALE GENOMIC DNA]</scope>
    <source>
        <strain evidence="1 2">JCM 11433</strain>
    </source>
</reference>
<dbReference type="Pfam" id="PF05336">
    <property type="entry name" value="rhaM"/>
    <property type="match status" value="1"/>
</dbReference>
<dbReference type="Gene3D" id="3.30.70.100">
    <property type="match status" value="1"/>
</dbReference>
<dbReference type="RefSeq" id="WP_155050536.1">
    <property type="nucleotide sequence ID" value="NZ_BAAAIB010000003.1"/>
</dbReference>
<dbReference type="InterPro" id="IPR008000">
    <property type="entry name" value="Rham/fucose_mutarotase"/>
</dbReference>
<dbReference type="Proteomes" id="UP000433071">
    <property type="component" value="Unassembled WGS sequence"/>
</dbReference>
<organism evidence="1 2">
    <name type="scientific">Agromyces bracchium</name>
    <dbReference type="NCBI Taxonomy" id="88376"/>
    <lineage>
        <taxon>Bacteria</taxon>
        <taxon>Bacillati</taxon>
        <taxon>Actinomycetota</taxon>
        <taxon>Actinomycetes</taxon>
        <taxon>Micrococcales</taxon>
        <taxon>Microbacteriaceae</taxon>
        <taxon>Agromyces</taxon>
    </lineage>
</organism>
<dbReference type="SUPFAM" id="SSF54909">
    <property type="entry name" value="Dimeric alpha+beta barrel"/>
    <property type="match status" value="1"/>
</dbReference>
<keyword evidence="1" id="KW-0413">Isomerase</keyword>
<dbReference type="OrthoDB" id="9799608at2"/>
<dbReference type="InterPro" id="IPR011008">
    <property type="entry name" value="Dimeric_a/b-barrel"/>
</dbReference>
<comment type="caution">
    <text evidence="1">The sequence shown here is derived from an EMBL/GenBank/DDBJ whole genome shotgun (WGS) entry which is preliminary data.</text>
</comment>
<gene>
    <name evidence="1" type="ORF">GJ743_03415</name>
</gene>
<keyword evidence="2" id="KW-1185">Reference proteome</keyword>
<proteinExistence type="predicted"/>
<dbReference type="EC" id="5.1.3.32" evidence="1"/>
<dbReference type="GO" id="GO:0062192">
    <property type="term" value="F:L-rhamnose mutarotase activity"/>
    <property type="evidence" value="ECO:0007669"/>
    <property type="project" value="UniProtKB-EC"/>
</dbReference>
<sequence>MSGEQGAGAAPTGPTRDTGVTRVRRIASVIGLPAEHREEYERLHADVWPKVLERLTLSNIRNYSIYRHGDVLFAYMEYVGDDLEADMAAIAADPTTREWWSVCEPLQRPFAERAEGEWWMELPEIFHLD</sequence>
<dbReference type="PANTHER" id="PTHR34389:SF2">
    <property type="entry name" value="L-RHAMNOSE MUTAROTASE"/>
    <property type="match status" value="1"/>
</dbReference>
<evidence type="ECO:0000313" key="2">
    <source>
        <dbReference type="Proteomes" id="UP000433071"/>
    </source>
</evidence>
<accession>A0A6I3LXY1</accession>
<protein>
    <submittedName>
        <fullName evidence="1">L-rhamnose mutarotase</fullName>
        <ecNumber evidence="1">5.1.3.32</ecNumber>
    </submittedName>
</protein>
<dbReference type="AlphaFoldDB" id="A0A6I3LXY1"/>
<dbReference type="EMBL" id="WMLB01000010">
    <property type="protein sequence ID" value="MTH67420.1"/>
    <property type="molecule type" value="Genomic_DNA"/>
</dbReference>
<dbReference type="PANTHER" id="PTHR34389">
    <property type="entry name" value="L-RHAMNOSE MUTAROTASE"/>
    <property type="match status" value="1"/>
</dbReference>